<keyword evidence="3" id="KW-1185">Reference proteome</keyword>
<protein>
    <submittedName>
        <fullName evidence="2">Uncharacterized protein</fullName>
    </submittedName>
</protein>
<evidence type="ECO:0000313" key="3">
    <source>
        <dbReference type="Proteomes" id="UP001220256"/>
    </source>
</evidence>
<feature type="compositionally biased region" description="Polar residues" evidence="1">
    <location>
        <begin position="58"/>
        <end position="89"/>
    </location>
</feature>
<gene>
    <name evidence="2" type="ORF">N7505_009817</name>
</gene>
<sequence length="89" mass="9242">MGPMAHNQKLQEEIVVTSLTLSYQMAVRTGTILNLAGALIARPGHEPKAGSSAARTVPFSSSRESTAIGQPQAEASEQPANGTQPQSAI</sequence>
<evidence type="ECO:0000256" key="1">
    <source>
        <dbReference type="SAM" id="MobiDB-lite"/>
    </source>
</evidence>
<feature type="region of interest" description="Disordered" evidence="1">
    <location>
        <begin position="43"/>
        <end position="89"/>
    </location>
</feature>
<reference evidence="2 3" key="1">
    <citation type="journal article" date="2023" name="IMA Fungus">
        <title>Comparative genomic study of the Penicillium genus elucidates a diverse pangenome and 15 lateral gene transfer events.</title>
        <authorList>
            <person name="Petersen C."/>
            <person name="Sorensen T."/>
            <person name="Nielsen M.R."/>
            <person name="Sondergaard T.E."/>
            <person name="Sorensen J.L."/>
            <person name="Fitzpatrick D.A."/>
            <person name="Frisvad J.C."/>
            <person name="Nielsen K.L."/>
        </authorList>
    </citation>
    <scope>NUCLEOTIDE SEQUENCE [LARGE SCALE GENOMIC DNA]</scope>
    <source>
        <strain evidence="2 3">IBT 3361</strain>
    </source>
</reference>
<dbReference type="Proteomes" id="UP001220256">
    <property type="component" value="Unassembled WGS sequence"/>
</dbReference>
<accession>A0ABQ8W984</accession>
<dbReference type="EMBL" id="JAPVEB010000008">
    <property type="protein sequence ID" value="KAJ5260436.1"/>
    <property type="molecule type" value="Genomic_DNA"/>
</dbReference>
<proteinExistence type="predicted"/>
<name>A0ABQ8W984_PENCH</name>
<organism evidence="2 3">
    <name type="scientific">Penicillium chrysogenum</name>
    <name type="common">Penicillium notatum</name>
    <dbReference type="NCBI Taxonomy" id="5076"/>
    <lineage>
        <taxon>Eukaryota</taxon>
        <taxon>Fungi</taxon>
        <taxon>Dikarya</taxon>
        <taxon>Ascomycota</taxon>
        <taxon>Pezizomycotina</taxon>
        <taxon>Eurotiomycetes</taxon>
        <taxon>Eurotiomycetidae</taxon>
        <taxon>Eurotiales</taxon>
        <taxon>Aspergillaceae</taxon>
        <taxon>Penicillium</taxon>
        <taxon>Penicillium chrysogenum species complex</taxon>
    </lineage>
</organism>
<evidence type="ECO:0000313" key="2">
    <source>
        <dbReference type="EMBL" id="KAJ5260436.1"/>
    </source>
</evidence>
<comment type="caution">
    <text evidence="2">The sequence shown here is derived from an EMBL/GenBank/DDBJ whole genome shotgun (WGS) entry which is preliminary data.</text>
</comment>